<dbReference type="PANTHER" id="PTHR12151">
    <property type="entry name" value="ELECTRON TRANSPORT PROTIN SCO1/SENC FAMILY MEMBER"/>
    <property type="match status" value="1"/>
</dbReference>
<protein>
    <submittedName>
        <fullName evidence="7">Protein SCO1/2</fullName>
    </submittedName>
</protein>
<accession>A0A1X7LT13</accession>
<feature type="binding site" evidence="3">
    <location>
        <position position="165"/>
    </location>
    <ligand>
        <name>Cu cation</name>
        <dbReference type="ChEBI" id="CHEBI:23378"/>
    </ligand>
</feature>
<evidence type="ECO:0000313" key="8">
    <source>
        <dbReference type="Proteomes" id="UP000193834"/>
    </source>
</evidence>
<gene>
    <name evidence="7" type="ORF">SAMN06295960_4321</name>
</gene>
<keyword evidence="4" id="KW-1015">Disulfide bond</keyword>
<evidence type="ECO:0000259" key="6">
    <source>
        <dbReference type="PROSITE" id="PS51352"/>
    </source>
</evidence>
<feature type="binding site" evidence="3">
    <location>
        <position position="78"/>
    </location>
    <ligand>
        <name>Cu cation</name>
        <dbReference type="ChEBI" id="CHEBI:23378"/>
    </ligand>
</feature>
<dbReference type="Pfam" id="PF02630">
    <property type="entry name" value="SCO1-SenC"/>
    <property type="match status" value="1"/>
</dbReference>
<dbReference type="Proteomes" id="UP000193834">
    <property type="component" value="Unassembled WGS sequence"/>
</dbReference>
<comment type="similarity">
    <text evidence="1">Belongs to the SCO1/2 family.</text>
</comment>
<feature type="binding site" evidence="3">
    <location>
        <position position="74"/>
    </location>
    <ligand>
        <name>Cu cation</name>
        <dbReference type="ChEBI" id="CHEBI:23378"/>
    </ligand>
</feature>
<dbReference type="EMBL" id="FXAZ01000007">
    <property type="protein sequence ID" value="SMG57046.1"/>
    <property type="molecule type" value="Genomic_DNA"/>
</dbReference>
<feature type="domain" description="Thioredoxin" evidence="6">
    <location>
        <begin position="36"/>
        <end position="203"/>
    </location>
</feature>
<proteinExistence type="inferred from homology"/>
<evidence type="ECO:0000256" key="3">
    <source>
        <dbReference type="PIRSR" id="PIRSR603782-1"/>
    </source>
</evidence>
<evidence type="ECO:0000256" key="4">
    <source>
        <dbReference type="PIRSR" id="PIRSR603782-2"/>
    </source>
</evidence>
<keyword evidence="2 3" id="KW-0186">Copper</keyword>
<evidence type="ECO:0000256" key="2">
    <source>
        <dbReference type="ARBA" id="ARBA00023008"/>
    </source>
</evidence>
<keyword evidence="5" id="KW-0472">Membrane</keyword>
<dbReference type="SUPFAM" id="SSF52833">
    <property type="entry name" value="Thioredoxin-like"/>
    <property type="match status" value="1"/>
</dbReference>
<dbReference type="InterPro" id="IPR003782">
    <property type="entry name" value="SCO1/SenC"/>
</dbReference>
<keyword evidence="5" id="KW-0812">Transmembrane</keyword>
<keyword evidence="8" id="KW-1185">Reference proteome</keyword>
<dbReference type="PROSITE" id="PS51352">
    <property type="entry name" value="THIOREDOXIN_2"/>
    <property type="match status" value="1"/>
</dbReference>
<organism evidence="7 8">
    <name type="scientific">Paenibacillus aquistagni</name>
    <dbReference type="NCBI Taxonomy" id="1852522"/>
    <lineage>
        <taxon>Bacteria</taxon>
        <taxon>Bacillati</taxon>
        <taxon>Bacillota</taxon>
        <taxon>Bacilli</taxon>
        <taxon>Bacillales</taxon>
        <taxon>Paenibacillaceae</taxon>
        <taxon>Paenibacillus</taxon>
    </lineage>
</organism>
<evidence type="ECO:0000256" key="5">
    <source>
        <dbReference type="SAM" id="Phobius"/>
    </source>
</evidence>
<evidence type="ECO:0000313" key="7">
    <source>
        <dbReference type="EMBL" id="SMG57046.1"/>
    </source>
</evidence>
<dbReference type="AlphaFoldDB" id="A0A1X7LT13"/>
<dbReference type="Gene3D" id="3.40.30.10">
    <property type="entry name" value="Glutaredoxin"/>
    <property type="match status" value="1"/>
</dbReference>
<reference evidence="7 8" key="1">
    <citation type="submission" date="2017-04" db="EMBL/GenBank/DDBJ databases">
        <authorList>
            <person name="Afonso C.L."/>
            <person name="Miller P.J."/>
            <person name="Scott M.A."/>
            <person name="Spackman E."/>
            <person name="Goraichik I."/>
            <person name="Dimitrov K.M."/>
            <person name="Suarez D.L."/>
            <person name="Swayne D.E."/>
        </authorList>
    </citation>
    <scope>NUCLEOTIDE SEQUENCE [LARGE SCALE GENOMIC DNA]</scope>
    <source>
        <strain evidence="7 8">11</strain>
    </source>
</reference>
<dbReference type="OrthoDB" id="9811998at2"/>
<feature type="transmembrane region" description="Helical" evidence="5">
    <location>
        <begin position="12"/>
        <end position="30"/>
    </location>
</feature>
<evidence type="ECO:0000256" key="1">
    <source>
        <dbReference type="ARBA" id="ARBA00010996"/>
    </source>
</evidence>
<feature type="disulfide bond" description="Redox-active" evidence="4">
    <location>
        <begin position="74"/>
        <end position="78"/>
    </location>
</feature>
<dbReference type="RefSeq" id="WP_085497897.1">
    <property type="nucleotide sequence ID" value="NZ_FXAZ01000007.1"/>
</dbReference>
<dbReference type="PANTHER" id="PTHR12151:SF25">
    <property type="entry name" value="LINALOOL DEHYDRATASE_ISOMERASE DOMAIN-CONTAINING PROTEIN"/>
    <property type="match status" value="1"/>
</dbReference>
<dbReference type="InterPro" id="IPR036249">
    <property type="entry name" value="Thioredoxin-like_sf"/>
</dbReference>
<dbReference type="GO" id="GO:0046872">
    <property type="term" value="F:metal ion binding"/>
    <property type="evidence" value="ECO:0007669"/>
    <property type="project" value="UniProtKB-KW"/>
</dbReference>
<name>A0A1X7LT13_9BACL</name>
<dbReference type="CDD" id="cd02968">
    <property type="entry name" value="SCO"/>
    <property type="match status" value="1"/>
</dbReference>
<sequence>MVSFAKRYSLQIFLFVLVLIFAIAATWMYWPKKQELPIERNAPAFSMENVDGSTVTLAGTNGKVRLFYFFFSHCTDVCPPTTYMLNEVQDLLKEKGVFGTEANLISVTFDPLRDTKERLMTWATEMNKADLSGWYFLRGDEQQTAELMKGFGSAVMKDNDGNFSHTNLVTLVDQEGRVRKYYNANDLEITAETIADGVMSLLK</sequence>
<keyword evidence="3" id="KW-0479">Metal-binding</keyword>
<dbReference type="STRING" id="1852522.SAMN06295960_4321"/>
<dbReference type="InterPro" id="IPR013766">
    <property type="entry name" value="Thioredoxin_domain"/>
</dbReference>
<keyword evidence="5" id="KW-1133">Transmembrane helix</keyword>